<evidence type="ECO:0000256" key="2">
    <source>
        <dbReference type="ARBA" id="ARBA00012513"/>
    </source>
</evidence>
<keyword evidence="7 10" id="KW-0067">ATP-binding</keyword>
<evidence type="ECO:0000313" key="14">
    <source>
        <dbReference type="EMBL" id="CCC68458.1"/>
    </source>
</evidence>
<dbReference type="InterPro" id="IPR000719">
    <property type="entry name" value="Prot_kinase_dom"/>
</dbReference>
<feature type="compositionally biased region" description="Low complexity" evidence="11">
    <location>
        <begin position="16"/>
        <end position="33"/>
    </location>
</feature>
<dbReference type="Gene3D" id="3.30.310.80">
    <property type="entry name" value="Kinase associated domain 1, KA1"/>
    <property type="match status" value="1"/>
</dbReference>
<dbReference type="GeneID" id="96902017"/>
<dbReference type="GO" id="GO:0005737">
    <property type="term" value="C:cytoplasm"/>
    <property type="evidence" value="ECO:0007669"/>
    <property type="project" value="TreeGrafter"/>
</dbReference>
<feature type="compositionally biased region" description="Polar residues" evidence="11">
    <location>
        <begin position="619"/>
        <end position="631"/>
    </location>
</feature>
<comment type="catalytic activity">
    <reaction evidence="9">
        <text>L-seryl-[protein] + ATP = O-phospho-L-seryl-[protein] + ADP + H(+)</text>
        <dbReference type="Rhea" id="RHEA:17989"/>
        <dbReference type="Rhea" id="RHEA-COMP:9863"/>
        <dbReference type="Rhea" id="RHEA-COMP:11604"/>
        <dbReference type="ChEBI" id="CHEBI:15378"/>
        <dbReference type="ChEBI" id="CHEBI:29999"/>
        <dbReference type="ChEBI" id="CHEBI:30616"/>
        <dbReference type="ChEBI" id="CHEBI:83421"/>
        <dbReference type="ChEBI" id="CHEBI:456216"/>
        <dbReference type="EC" id="2.7.11.1"/>
    </reaction>
</comment>
<feature type="region of interest" description="Disordered" evidence="11">
    <location>
        <begin position="895"/>
        <end position="957"/>
    </location>
</feature>
<keyword evidence="6" id="KW-0418">Kinase</keyword>
<dbReference type="InterPro" id="IPR028375">
    <property type="entry name" value="KA1/Ssp2_C"/>
</dbReference>
<dbReference type="PROSITE" id="PS00108">
    <property type="entry name" value="PROTEIN_KINASE_ST"/>
    <property type="match status" value="1"/>
</dbReference>
<feature type="compositionally biased region" description="Polar residues" evidence="11">
    <location>
        <begin position="541"/>
        <end position="557"/>
    </location>
</feature>
<evidence type="ECO:0000256" key="10">
    <source>
        <dbReference type="PROSITE-ProRule" id="PRU10141"/>
    </source>
</evidence>
<dbReference type="EC" id="2.7.11.1" evidence="2"/>
<name>G0VBY1_NAUCA</name>
<dbReference type="CDD" id="cd14077">
    <property type="entry name" value="STKc_Kin1_2"/>
    <property type="match status" value="1"/>
</dbReference>
<feature type="compositionally biased region" description="Polar residues" evidence="11">
    <location>
        <begin position="929"/>
        <end position="952"/>
    </location>
</feature>
<evidence type="ECO:0000256" key="11">
    <source>
        <dbReference type="SAM" id="MobiDB-lite"/>
    </source>
</evidence>
<evidence type="ECO:0000259" key="13">
    <source>
        <dbReference type="PROSITE" id="PS50032"/>
    </source>
</evidence>
<feature type="compositionally biased region" description="Polar residues" evidence="11">
    <location>
        <begin position="46"/>
        <end position="60"/>
    </location>
</feature>
<dbReference type="HOGENOM" id="CLU_002664_0_2_1"/>
<feature type="binding site" evidence="10">
    <location>
        <position position="100"/>
    </location>
    <ligand>
        <name>ATP</name>
        <dbReference type="ChEBI" id="CHEBI:30616"/>
    </ligand>
</feature>
<dbReference type="KEGG" id="ncs:NCAS_0B03740"/>
<feature type="domain" description="Protein kinase" evidence="12">
    <location>
        <begin position="71"/>
        <end position="354"/>
    </location>
</feature>
<keyword evidence="5 10" id="KW-0547">Nucleotide-binding</keyword>
<feature type="region of interest" description="Disordered" evidence="11">
    <location>
        <begin position="469"/>
        <end position="579"/>
    </location>
</feature>
<dbReference type="InterPro" id="IPR011009">
    <property type="entry name" value="Kinase-like_dom_sf"/>
</dbReference>
<dbReference type="STRING" id="1064592.G0VBY1"/>
<sequence>MATSNDYQIKQEFKLGTPAPTTATTSTGTHTNTDIATPRTIEPATSKDQPSNNSKQSQKLRQFHRTSLGDWDFVETVGAGSMGKVKLAKNRRTNEVCAIKIVNRATKIFLSKEYAAKHNGYTIPLSEKEVIERQKNLEKEASRDKRTVREASLGQILYHPHICRLYEMHTLSNHFYMLFEYVSGGQLLDYIIQHGSLKESRARTFTRQICSALKYLHSHNIVHRDLKIENIMISKDGNIKLIDFGLSNLYDKCNKLKTYCGSLYFAAPELLKATPYIGPEIDVWSFGVVLYVLVCGKVPFDDENSNVLHEKIKQGKVFYPQFLSIEVISLLSKMLVVDPFKRATLDQVMNHHWMVRDCDGPPKSYIPDRPPLTIEQLDVKVIKEMKRLEFVDDVEQTIRKLSKVISSERYIRLSKSYWDKKHSHTSDKEFQNPLVSYHPLISIYYLTNEMLKRKAKKLENNQIVSENDINMKQLQIHDNNEQTTRGSKQGETPFQEKQENNETSNEPIPPPISPKEPTLKEPLHVEIPKQTMLRSPERVDSSTLTKKISNETQNQPNELDYVLSPIPQPNDDRKSNQGSLAFSLNSQNQNQQHHKKTDSIESSEKNKFGSLFRRLSQHRNQANVQKQGTQNPPLPMRKTHTRAVSDFPQPITKISSYAPSYTSTEENNKNTILQTLGRVTSAKKYSPNDEIPSLPPNADKIVQDEVNKTHGVEVPEQLFAPERSPSRSPTSRESSNILKESRLHKTQRTKSVGHARRESLKFLRPSMLNNTGKESNTNDNGGPLDATGYLEYHGNKSEDGTSYPIESADNNEPQLLTDNEILREAAKAPPGTMPSIDYPRSLFLKGFFSVQTTSSKPLPIVRYKIIYVLKKFGIKFKEVKGGFICIREMSFRKNSSNETSPTIIESNSNNSNNSKEINKSHFPGDPDYSLTQQKRSGSKKSPLSKDTASFGTDSIDMGPENISPVEGSINDSVVITPQVQNISENKSLTSLGYGFDGLTSAEDKHLLKFEIHIVRVRIVGLAGVHFKKVSGNSWTYKETASLILKELNL</sequence>
<feature type="region of interest" description="Disordered" evidence="11">
    <location>
        <begin position="712"/>
        <end position="812"/>
    </location>
</feature>
<dbReference type="EMBL" id="HE576753">
    <property type="protein sequence ID" value="CCC68458.1"/>
    <property type="molecule type" value="Genomic_DNA"/>
</dbReference>
<feature type="region of interest" description="Disordered" evidence="11">
    <location>
        <begin position="1"/>
        <end position="61"/>
    </location>
</feature>
<dbReference type="PROSITE" id="PS50032">
    <property type="entry name" value="KA1"/>
    <property type="match status" value="1"/>
</dbReference>
<feature type="compositionally biased region" description="Low complexity" evidence="11">
    <location>
        <begin position="721"/>
        <end position="735"/>
    </location>
</feature>
<dbReference type="RefSeq" id="XP_003674831.1">
    <property type="nucleotide sequence ID" value="XM_003674783.1"/>
</dbReference>
<dbReference type="GO" id="GO:0005524">
    <property type="term" value="F:ATP binding"/>
    <property type="evidence" value="ECO:0007669"/>
    <property type="project" value="UniProtKB-UniRule"/>
</dbReference>
<comment type="catalytic activity">
    <reaction evidence="8">
        <text>L-threonyl-[protein] + ATP = O-phospho-L-threonyl-[protein] + ADP + H(+)</text>
        <dbReference type="Rhea" id="RHEA:46608"/>
        <dbReference type="Rhea" id="RHEA-COMP:11060"/>
        <dbReference type="Rhea" id="RHEA-COMP:11605"/>
        <dbReference type="ChEBI" id="CHEBI:15378"/>
        <dbReference type="ChEBI" id="CHEBI:30013"/>
        <dbReference type="ChEBI" id="CHEBI:30616"/>
        <dbReference type="ChEBI" id="CHEBI:61977"/>
        <dbReference type="ChEBI" id="CHEBI:456216"/>
        <dbReference type="EC" id="2.7.11.1"/>
    </reaction>
</comment>
<dbReference type="SUPFAM" id="SSF103243">
    <property type="entry name" value="KA1-like"/>
    <property type="match status" value="1"/>
</dbReference>
<organism evidence="14 15">
    <name type="scientific">Naumovozyma castellii</name>
    <name type="common">Yeast</name>
    <name type="synonym">Saccharomyces castellii</name>
    <dbReference type="NCBI Taxonomy" id="27288"/>
    <lineage>
        <taxon>Eukaryota</taxon>
        <taxon>Fungi</taxon>
        <taxon>Dikarya</taxon>
        <taxon>Ascomycota</taxon>
        <taxon>Saccharomycotina</taxon>
        <taxon>Saccharomycetes</taxon>
        <taxon>Saccharomycetales</taxon>
        <taxon>Saccharomycetaceae</taxon>
        <taxon>Naumovozyma</taxon>
    </lineage>
</organism>
<gene>
    <name evidence="14" type="primary">NCAS0B03740</name>
    <name evidence="14" type="ordered locus">NCAS_0B03740</name>
</gene>
<evidence type="ECO:0000256" key="9">
    <source>
        <dbReference type="ARBA" id="ARBA00048679"/>
    </source>
</evidence>
<protein>
    <recommendedName>
        <fullName evidence="2">non-specific serine/threonine protein kinase</fullName>
        <ecNumber evidence="2">2.7.11.1</ecNumber>
    </recommendedName>
</protein>
<dbReference type="PANTHER" id="PTHR24346">
    <property type="entry name" value="MAP/MICROTUBULE AFFINITY-REGULATING KINASE"/>
    <property type="match status" value="1"/>
</dbReference>
<dbReference type="Proteomes" id="UP000001640">
    <property type="component" value="Chromosome 2"/>
</dbReference>
<evidence type="ECO:0000256" key="8">
    <source>
        <dbReference type="ARBA" id="ARBA00047899"/>
    </source>
</evidence>
<evidence type="ECO:0000256" key="4">
    <source>
        <dbReference type="ARBA" id="ARBA00022679"/>
    </source>
</evidence>
<dbReference type="GO" id="GO:0035556">
    <property type="term" value="P:intracellular signal transduction"/>
    <property type="evidence" value="ECO:0007669"/>
    <property type="project" value="TreeGrafter"/>
</dbReference>
<feature type="domain" description="KA1" evidence="13">
    <location>
        <begin position="1000"/>
        <end position="1049"/>
    </location>
</feature>
<dbReference type="InterPro" id="IPR001772">
    <property type="entry name" value="KA1_dom"/>
</dbReference>
<feature type="compositionally biased region" description="Basic and acidic residues" evidence="11">
    <location>
        <begin position="517"/>
        <end position="527"/>
    </location>
</feature>
<evidence type="ECO:0000256" key="1">
    <source>
        <dbReference type="ARBA" id="ARBA00010791"/>
    </source>
</evidence>
<dbReference type="FunFam" id="1.10.510.10:FF:000571">
    <property type="entry name" value="Maternal embryonic leucine zipper kinase"/>
    <property type="match status" value="1"/>
</dbReference>
<dbReference type="Gene3D" id="1.10.510.10">
    <property type="entry name" value="Transferase(Phosphotransferase) domain 1"/>
    <property type="match status" value="1"/>
</dbReference>
<dbReference type="InParanoid" id="G0VBY1"/>
<dbReference type="AlphaFoldDB" id="G0VBY1"/>
<evidence type="ECO:0000256" key="6">
    <source>
        <dbReference type="ARBA" id="ARBA00022777"/>
    </source>
</evidence>
<feature type="compositionally biased region" description="Polar residues" evidence="11">
    <location>
        <begin position="469"/>
        <end position="492"/>
    </location>
</feature>
<evidence type="ECO:0000256" key="3">
    <source>
        <dbReference type="ARBA" id="ARBA00022527"/>
    </source>
</evidence>
<dbReference type="OMA" id="RYTNELC"/>
<reference evidence="14 15" key="1">
    <citation type="journal article" date="2011" name="Proc. Natl. Acad. Sci. U.S.A.">
        <title>Evolutionary erosion of yeast sex chromosomes by mating-type switching accidents.</title>
        <authorList>
            <person name="Gordon J.L."/>
            <person name="Armisen D."/>
            <person name="Proux-Wera E."/>
            <person name="Oheigeartaigh S.S."/>
            <person name="Byrne K.P."/>
            <person name="Wolfe K.H."/>
        </authorList>
    </citation>
    <scope>NUCLEOTIDE SEQUENCE [LARGE SCALE GENOMIC DNA]</scope>
    <source>
        <strain evidence="15">ATCC 76901 / BCRC 22586 / CBS 4309 / NBRC 1992 / NRRL Y-12630</strain>
    </source>
</reference>
<dbReference type="SMART" id="SM00220">
    <property type="entry name" value="S_TKc"/>
    <property type="match status" value="1"/>
</dbReference>
<dbReference type="Pfam" id="PF00069">
    <property type="entry name" value="Pkinase"/>
    <property type="match status" value="1"/>
</dbReference>
<proteinExistence type="inferred from homology"/>
<dbReference type="InterPro" id="IPR008271">
    <property type="entry name" value="Ser/Thr_kinase_AS"/>
</dbReference>
<keyword evidence="3" id="KW-0723">Serine/threonine-protein kinase</keyword>
<dbReference type="eggNOG" id="KOG0583">
    <property type="taxonomic scope" value="Eukaryota"/>
</dbReference>
<dbReference type="Pfam" id="PF02149">
    <property type="entry name" value="KA1"/>
    <property type="match status" value="1"/>
</dbReference>
<dbReference type="PROSITE" id="PS00107">
    <property type="entry name" value="PROTEIN_KINASE_ATP"/>
    <property type="match status" value="1"/>
</dbReference>
<reference key="2">
    <citation type="submission" date="2011-08" db="EMBL/GenBank/DDBJ databases">
        <title>Genome sequence of Naumovozyma castellii.</title>
        <authorList>
            <person name="Gordon J.L."/>
            <person name="Armisen D."/>
            <person name="Proux-Wera E."/>
            <person name="OhEigeartaigh S.S."/>
            <person name="Byrne K.P."/>
            <person name="Wolfe K.H."/>
        </authorList>
    </citation>
    <scope>NUCLEOTIDE SEQUENCE</scope>
    <source>
        <strain>Type strain:CBS 4309</strain>
    </source>
</reference>
<feature type="region of interest" description="Disordered" evidence="11">
    <location>
        <begin position="585"/>
        <end position="604"/>
    </location>
</feature>
<evidence type="ECO:0000259" key="12">
    <source>
        <dbReference type="PROSITE" id="PS50011"/>
    </source>
</evidence>
<evidence type="ECO:0000256" key="5">
    <source>
        <dbReference type="ARBA" id="ARBA00022741"/>
    </source>
</evidence>
<dbReference type="InterPro" id="IPR017441">
    <property type="entry name" value="Protein_kinase_ATP_BS"/>
</dbReference>
<keyword evidence="4" id="KW-0808">Transferase</keyword>
<dbReference type="GO" id="GO:0004674">
    <property type="term" value="F:protein serine/threonine kinase activity"/>
    <property type="evidence" value="ECO:0007669"/>
    <property type="project" value="UniProtKB-KW"/>
</dbReference>
<keyword evidence="15" id="KW-1185">Reference proteome</keyword>
<comment type="similarity">
    <text evidence="1">Belongs to the protein kinase superfamily. CAMK Ser/Thr protein kinase family. NIM1 subfamily.</text>
</comment>
<dbReference type="SUPFAM" id="SSF56112">
    <property type="entry name" value="Protein kinase-like (PK-like)"/>
    <property type="match status" value="1"/>
</dbReference>
<evidence type="ECO:0000313" key="15">
    <source>
        <dbReference type="Proteomes" id="UP000001640"/>
    </source>
</evidence>
<feature type="compositionally biased region" description="Low complexity" evidence="11">
    <location>
        <begin position="903"/>
        <end position="915"/>
    </location>
</feature>
<dbReference type="GO" id="GO:0106310">
    <property type="term" value="F:protein serine kinase activity"/>
    <property type="evidence" value="ECO:0007669"/>
    <property type="project" value="RHEA"/>
</dbReference>
<accession>G0VBY1</accession>
<dbReference type="PROSITE" id="PS50011">
    <property type="entry name" value="PROTEIN_KINASE_DOM"/>
    <property type="match status" value="1"/>
</dbReference>
<dbReference type="PANTHER" id="PTHR24346:SF82">
    <property type="entry name" value="KP78A-RELATED"/>
    <property type="match status" value="1"/>
</dbReference>
<evidence type="ECO:0000256" key="7">
    <source>
        <dbReference type="ARBA" id="ARBA00022840"/>
    </source>
</evidence>
<dbReference type="OrthoDB" id="4061865at2759"/>
<feature type="region of interest" description="Disordered" evidence="11">
    <location>
        <begin position="619"/>
        <end position="638"/>
    </location>
</feature>
<feature type="compositionally biased region" description="Basic residues" evidence="11">
    <location>
        <begin position="742"/>
        <end position="754"/>
    </location>
</feature>
<dbReference type="GO" id="GO:0000226">
    <property type="term" value="P:microtubule cytoskeleton organization"/>
    <property type="evidence" value="ECO:0007669"/>
    <property type="project" value="TreeGrafter"/>
</dbReference>
<feature type="compositionally biased region" description="Polar residues" evidence="11">
    <location>
        <begin position="767"/>
        <end position="780"/>
    </location>
</feature>